<feature type="compositionally biased region" description="Basic and acidic residues" evidence="1">
    <location>
        <begin position="300"/>
        <end position="316"/>
    </location>
</feature>
<feature type="compositionally biased region" description="Basic and acidic residues" evidence="1">
    <location>
        <begin position="329"/>
        <end position="341"/>
    </location>
</feature>
<feature type="compositionally biased region" description="Basic and acidic residues" evidence="1">
    <location>
        <begin position="552"/>
        <end position="593"/>
    </location>
</feature>
<dbReference type="HOGENOM" id="CLU_486603_0_0_1"/>
<feature type="compositionally biased region" description="Low complexity" evidence="1">
    <location>
        <begin position="424"/>
        <end position="437"/>
    </location>
</feature>
<feature type="compositionally biased region" description="Basic and acidic residues" evidence="1">
    <location>
        <begin position="198"/>
        <end position="220"/>
    </location>
</feature>
<proteinExistence type="predicted"/>
<name>R7YR36_CONA1</name>
<dbReference type="CDD" id="cd02859">
    <property type="entry name" value="E_set_AMPKbeta_like_N"/>
    <property type="match status" value="1"/>
</dbReference>
<feature type="compositionally biased region" description="Basic and acidic residues" evidence="1">
    <location>
        <begin position="395"/>
        <end position="419"/>
    </location>
</feature>
<feature type="compositionally biased region" description="Basic and acidic residues" evidence="1">
    <location>
        <begin position="245"/>
        <end position="256"/>
    </location>
</feature>
<sequence length="629" mass="69218">MASEQTVEISYTHPETQPPVYVAASLTSPPWEPYEMDIDDKKTDAGDLIFRKQFEHVKEGEYQYKFRLGPGDWWVLDETASVVTDDAGFRNNLLVVKAPTPALSAPSEPEKTVQPTSELPKAPPAPMSTEDLETHIADQATEAAMFLQEPKTEHTQTQPQKQVEETPAASQESVPIPFTVVEKVPDQPQPEYGDIEAESLHEKKDQRSADAEPDAVHELPGDNAETEQSAPESDAPPAIPTLIVEKTDDEPRHGDDMGPDATAGQKEAHEKRLADAEPDAVVITPDPEDQTDTDEDDVPECERSPMFRHESFRDEDHVEDSDDDGDMSELERVPTFKHETFEDSEDEATSPYPDAPVTSGPTPLFAFERSTSNHDLAIMNSHDEDDEEVDLNDPSLEKFPTDRAEIYRHIARTESRLQEDEPAEPTSRPSSRPSSPLETRHSFNSAAISVESSSPLGAVPEADELELEEEDLPSPALARDQQHSTESAESGESAPGQSDGSHDVPTPAADNAAPLTPPMTPKGFLLDETKPAALTERRANESSAKSATAEPEGLRRRKGDEDKGAEVAEREVERASSSETEREGETERERQPAHESVGFLAAIWRAIFGSLRRWFEGLFGTRRAVGATA</sequence>
<evidence type="ECO:0000313" key="2">
    <source>
        <dbReference type="EMBL" id="EON64382.1"/>
    </source>
</evidence>
<dbReference type="RefSeq" id="XP_007779699.1">
    <property type="nucleotide sequence ID" value="XM_007781509.1"/>
</dbReference>
<dbReference type="GeneID" id="19900924"/>
<feature type="compositionally biased region" description="Acidic residues" evidence="1">
    <location>
        <begin position="317"/>
        <end position="328"/>
    </location>
</feature>
<dbReference type="Gene3D" id="2.60.40.10">
    <property type="entry name" value="Immunoglobulins"/>
    <property type="match status" value="1"/>
</dbReference>
<evidence type="ECO:0008006" key="4">
    <source>
        <dbReference type="Google" id="ProtNLM"/>
    </source>
</evidence>
<feature type="compositionally biased region" description="Acidic residues" evidence="1">
    <location>
        <begin position="286"/>
        <end position="299"/>
    </location>
</feature>
<dbReference type="OrthoDB" id="5350410at2759"/>
<feature type="region of interest" description="Disordered" evidence="1">
    <location>
        <begin position="101"/>
        <end position="595"/>
    </location>
</feature>
<dbReference type="OMA" id="HAMDESP"/>
<dbReference type="SUPFAM" id="SSF81296">
    <property type="entry name" value="E set domains"/>
    <property type="match status" value="1"/>
</dbReference>
<evidence type="ECO:0000256" key="1">
    <source>
        <dbReference type="SAM" id="MobiDB-lite"/>
    </source>
</evidence>
<feature type="compositionally biased region" description="Acidic residues" evidence="1">
    <location>
        <begin position="461"/>
        <end position="472"/>
    </location>
</feature>
<dbReference type="eggNOG" id="ENOG502S9K7">
    <property type="taxonomic scope" value="Eukaryota"/>
</dbReference>
<organism evidence="2 3">
    <name type="scientific">Coniosporium apollinis (strain CBS 100218)</name>
    <name type="common">Rock-inhabiting black yeast</name>
    <dbReference type="NCBI Taxonomy" id="1168221"/>
    <lineage>
        <taxon>Eukaryota</taxon>
        <taxon>Fungi</taxon>
        <taxon>Dikarya</taxon>
        <taxon>Ascomycota</taxon>
        <taxon>Pezizomycotina</taxon>
        <taxon>Dothideomycetes</taxon>
        <taxon>Dothideomycetes incertae sedis</taxon>
        <taxon>Coniosporium</taxon>
    </lineage>
</organism>
<dbReference type="Proteomes" id="UP000016924">
    <property type="component" value="Unassembled WGS sequence"/>
</dbReference>
<dbReference type="EMBL" id="JH767568">
    <property type="protein sequence ID" value="EON64382.1"/>
    <property type="molecule type" value="Genomic_DNA"/>
</dbReference>
<evidence type="ECO:0000313" key="3">
    <source>
        <dbReference type="Proteomes" id="UP000016924"/>
    </source>
</evidence>
<feature type="compositionally biased region" description="Polar residues" evidence="1">
    <location>
        <begin position="442"/>
        <end position="455"/>
    </location>
</feature>
<feature type="compositionally biased region" description="Polar residues" evidence="1">
    <location>
        <begin position="484"/>
        <end position="499"/>
    </location>
</feature>
<protein>
    <recommendedName>
        <fullName evidence="4">AMP-activated protein kinase glycogen-binding domain-containing protein</fullName>
    </recommendedName>
</protein>
<dbReference type="STRING" id="1168221.R7YR36"/>
<accession>R7YR36</accession>
<feature type="compositionally biased region" description="Basic and acidic residues" evidence="1">
    <location>
        <begin position="525"/>
        <end position="540"/>
    </location>
</feature>
<dbReference type="InterPro" id="IPR013783">
    <property type="entry name" value="Ig-like_fold"/>
</dbReference>
<reference evidence="3" key="1">
    <citation type="submission" date="2012-06" db="EMBL/GenBank/DDBJ databases">
        <title>The genome sequence of Coniosporium apollinis CBS 100218.</title>
        <authorList>
            <consortium name="The Broad Institute Genome Sequencing Platform"/>
            <person name="Cuomo C."/>
            <person name="Gorbushina A."/>
            <person name="Noack S."/>
            <person name="Walker B."/>
            <person name="Young S.K."/>
            <person name="Zeng Q."/>
            <person name="Gargeya S."/>
            <person name="Fitzgerald M."/>
            <person name="Haas B."/>
            <person name="Abouelleil A."/>
            <person name="Alvarado L."/>
            <person name="Arachchi H.M."/>
            <person name="Berlin A.M."/>
            <person name="Chapman S.B."/>
            <person name="Goldberg J."/>
            <person name="Griggs A."/>
            <person name="Gujja S."/>
            <person name="Hansen M."/>
            <person name="Howarth C."/>
            <person name="Imamovic A."/>
            <person name="Larimer J."/>
            <person name="McCowan C."/>
            <person name="Montmayeur A."/>
            <person name="Murphy C."/>
            <person name="Neiman D."/>
            <person name="Pearson M."/>
            <person name="Priest M."/>
            <person name="Roberts A."/>
            <person name="Saif S."/>
            <person name="Shea T."/>
            <person name="Sisk P."/>
            <person name="Sykes S."/>
            <person name="Wortman J."/>
            <person name="Nusbaum C."/>
            <person name="Birren B."/>
        </authorList>
    </citation>
    <scope>NUCLEOTIDE SEQUENCE [LARGE SCALE GENOMIC DNA]</scope>
    <source>
        <strain evidence="3">CBS 100218</strain>
    </source>
</reference>
<feature type="compositionally biased region" description="Basic and acidic residues" evidence="1">
    <location>
        <begin position="266"/>
        <end position="275"/>
    </location>
</feature>
<dbReference type="AlphaFoldDB" id="R7YR36"/>
<gene>
    <name evidence="2" type="ORF">W97_03613</name>
</gene>
<keyword evidence="3" id="KW-1185">Reference proteome</keyword>
<dbReference type="InterPro" id="IPR014756">
    <property type="entry name" value="Ig_E-set"/>
</dbReference>